<dbReference type="CDD" id="cd00093">
    <property type="entry name" value="HTH_XRE"/>
    <property type="match status" value="1"/>
</dbReference>
<accession>A0A967B7Z9</accession>
<dbReference type="PROSITE" id="PS50943">
    <property type="entry name" value="HTH_CROC1"/>
    <property type="match status" value="1"/>
</dbReference>
<dbReference type="Gene3D" id="1.10.260.40">
    <property type="entry name" value="lambda repressor-like DNA-binding domains"/>
    <property type="match status" value="1"/>
</dbReference>
<evidence type="ECO:0000313" key="3">
    <source>
        <dbReference type="Proteomes" id="UP000597459"/>
    </source>
</evidence>
<dbReference type="SUPFAM" id="SSF47413">
    <property type="entry name" value="lambda repressor-like DNA-binding domains"/>
    <property type="match status" value="1"/>
</dbReference>
<dbReference type="InterPro" id="IPR001387">
    <property type="entry name" value="Cro/C1-type_HTH"/>
</dbReference>
<dbReference type="RefSeq" id="WP_166317593.1">
    <property type="nucleotide sequence ID" value="NZ_WOTH01000034.1"/>
</dbReference>
<organism evidence="2 3">
    <name type="scientific">Acetobacter estunensis</name>
    <dbReference type="NCBI Taxonomy" id="104097"/>
    <lineage>
        <taxon>Bacteria</taxon>
        <taxon>Pseudomonadati</taxon>
        <taxon>Pseudomonadota</taxon>
        <taxon>Alphaproteobacteria</taxon>
        <taxon>Acetobacterales</taxon>
        <taxon>Acetobacteraceae</taxon>
        <taxon>Acetobacter</taxon>
    </lineage>
</organism>
<comment type="caution">
    <text evidence="2">The sequence shown here is derived from an EMBL/GenBank/DDBJ whole genome shotgun (WGS) entry which is preliminary data.</text>
</comment>
<dbReference type="SMART" id="SM00530">
    <property type="entry name" value="HTH_XRE"/>
    <property type="match status" value="1"/>
</dbReference>
<dbReference type="AlphaFoldDB" id="A0A967B7Z9"/>
<evidence type="ECO:0000313" key="2">
    <source>
        <dbReference type="EMBL" id="NHO54824.1"/>
    </source>
</evidence>
<gene>
    <name evidence="2" type="ORF">GOB87_12855</name>
</gene>
<sequence length="119" mass="13599">MTSHSGTKNDKLDRSIATWQCNVAELPHWLYQKRGWTVGMGNIHKMAQSNNDKLAQSVGKKLRQIRENHSLTRSELAERSKVIETDIAEFEEGKKRPNADQIIHLSQALNVTPSIFFIE</sequence>
<dbReference type="GO" id="GO:0003677">
    <property type="term" value="F:DNA binding"/>
    <property type="evidence" value="ECO:0007669"/>
    <property type="project" value="InterPro"/>
</dbReference>
<evidence type="ECO:0000259" key="1">
    <source>
        <dbReference type="PROSITE" id="PS50943"/>
    </source>
</evidence>
<dbReference type="EMBL" id="WOTH01000034">
    <property type="protein sequence ID" value="NHO54824.1"/>
    <property type="molecule type" value="Genomic_DNA"/>
</dbReference>
<protein>
    <submittedName>
        <fullName evidence="2">Helix-turn-helix domain-containing protein</fullName>
    </submittedName>
</protein>
<keyword evidence="3" id="KW-1185">Reference proteome</keyword>
<feature type="domain" description="HTH cro/C1-type" evidence="1">
    <location>
        <begin position="62"/>
        <end position="116"/>
    </location>
</feature>
<dbReference type="Pfam" id="PF12844">
    <property type="entry name" value="HTH_19"/>
    <property type="match status" value="1"/>
</dbReference>
<name>A0A967B7Z9_9PROT</name>
<proteinExistence type="predicted"/>
<dbReference type="InterPro" id="IPR010982">
    <property type="entry name" value="Lambda_DNA-bd_dom_sf"/>
</dbReference>
<reference evidence="2" key="1">
    <citation type="submission" date="2019-11" db="EMBL/GenBank/DDBJ databases">
        <title>Description of new Acetobacter species.</title>
        <authorList>
            <person name="Cleenwerck I."/>
            <person name="Sombolestani A.S."/>
        </authorList>
    </citation>
    <scope>NUCLEOTIDE SEQUENCE</scope>
    <source>
        <strain evidence="2">LMG 1626</strain>
    </source>
</reference>
<dbReference type="Proteomes" id="UP000597459">
    <property type="component" value="Unassembled WGS sequence"/>
</dbReference>